<protein>
    <submittedName>
        <fullName evidence="2">Helix-turn-helix transcriptional regulator</fullName>
    </submittedName>
</protein>
<dbReference type="InterPro" id="IPR001387">
    <property type="entry name" value="Cro/C1-type_HTH"/>
</dbReference>
<dbReference type="SMART" id="SM00530">
    <property type="entry name" value="HTH_XRE"/>
    <property type="match status" value="1"/>
</dbReference>
<dbReference type="RefSeq" id="WP_192030078.1">
    <property type="nucleotide sequence ID" value="NZ_JACYTR010000027.1"/>
</dbReference>
<accession>A0AAW3ZPX2</accession>
<sequence>MTLRIELIDALKRMLKQQGLTYAELADRLTLSEATVKRVFSQRSLNLDRLEQICDVLGVGLAELSAEANRHREPLAELSVEQETELVSDPALLLALYLVLNRFSEAEVKQRYKFTVAEWTLLLTRLDRLGVIELQPGNKCRLRTARNFRWRRNGPMQALFQKRLLPEYFAAPFEDEPSQLILLSGMLSERAAHHLQRRMQELAEEFDLLLAQDAALPADQRQGLSLVFACRPWSLNLFDRYRKTRAQEASNA</sequence>
<reference evidence="2 3" key="1">
    <citation type="submission" date="2020-09" db="EMBL/GenBank/DDBJ databases">
        <title>Pseudoxanthomonas sp. CAU 1598 isolated from sand of Yaerae Beach.</title>
        <authorList>
            <person name="Kim W."/>
        </authorList>
    </citation>
    <scope>NUCLEOTIDE SEQUENCE [LARGE SCALE GENOMIC DNA]</scope>
    <source>
        <strain evidence="2 3">CAU 1598</strain>
    </source>
</reference>
<feature type="domain" description="HTH cro/C1-type" evidence="1">
    <location>
        <begin position="11"/>
        <end position="64"/>
    </location>
</feature>
<evidence type="ECO:0000259" key="1">
    <source>
        <dbReference type="PROSITE" id="PS50943"/>
    </source>
</evidence>
<comment type="caution">
    <text evidence="2">The sequence shown here is derived from an EMBL/GenBank/DDBJ whole genome shotgun (WGS) entry which is preliminary data.</text>
</comment>
<evidence type="ECO:0000313" key="2">
    <source>
        <dbReference type="EMBL" id="MBD8526657.1"/>
    </source>
</evidence>
<dbReference type="GO" id="GO:0003677">
    <property type="term" value="F:DNA binding"/>
    <property type="evidence" value="ECO:0007669"/>
    <property type="project" value="InterPro"/>
</dbReference>
<keyword evidence="3" id="KW-1185">Reference proteome</keyword>
<dbReference type="PROSITE" id="PS50943">
    <property type="entry name" value="HTH_CROC1"/>
    <property type="match status" value="1"/>
</dbReference>
<dbReference type="SUPFAM" id="SSF47413">
    <property type="entry name" value="lambda repressor-like DNA-binding domains"/>
    <property type="match status" value="1"/>
</dbReference>
<dbReference type="Gene3D" id="1.10.260.40">
    <property type="entry name" value="lambda repressor-like DNA-binding domains"/>
    <property type="match status" value="1"/>
</dbReference>
<dbReference type="AlphaFoldDB" id="A0AAW3ZPX2"/>
<dbReference type="Pfam" id="PF13443">
    <property type="entry name" value="HTH_26"/>
    <property type="match status" value="1"/>
</dbReference>
<proteinExistence type="predicted"/>
<dbReference type="Proteomes" id="UP000613768">
    <property type="component" value="Unassembled WGS sequence"/>
</dbReference>
<dbReference type="EMBL" id="JACYTR010000027">
    <property type="protein sequence ID" value="MBD8526657.1"/>
    <property type="molecule type" value="Genomic_DNA"/>
</dbReference>
<dbReference type="InterPro" id="IPR010982">
    <property type="entry name" value="Lambda_DNA-bd_dom_sf"/>
</dbReference>
<dbReference type="CDD" id="cd00093">
    <property type="entry name" value="HTH_XRE"/>
    <property type="match status" value="1"/>
</dbReference>
<evidence type="ECO:0000313" key="3">
    <source>
        <dbReference type="Proteomes" id="UP000613768"/>
    </source>
</evidence>
<name>A0AAW3ZPX2_9GAMM</name>
<organism evidence="2 3">
    <name type="scientific">Pseudomarimonas arenosa</name>
    <dbReference type="NCBI Taxonomy" id="2774145"/>
    <lineage>
        <taxon>Bacteria</taxon>
        <taxon>Pseudomonadati</taxon>
        <taxon>Pseudomonadota</taxon>
        <taxon>Gammaproteobacteria</taxon>
        <taxon>Lysobacterales</taxon>
        <taxon>Lysobacteraceae</taxon>
        <taxon>Pseudomarimonas</taxon>
    </lineage>
</organism>
<gene>
    <name evidence="2" type="ORF">IFO71_13005</name>
</gene>